<sequence>MNTIVILEAQSVITYHDEKTQREIDCQTGQKLILNNTKSSIITRNTKDLQIVNSENQNITMVSKFDRMVLDKSAVTDLATSFWECQVRSMHRNFFENVLFPNEETLCTPLCKIVDSSVQNVKGLILEGNTL</sequence>
<feature type="non-terminal residue" evidence="1">
    <location>
        <position position="131"/>
    </location>
</feature>
<reference evidence="1 2" key="1">
    <citation type="submission" date="2024-05" db="EMBL/GenBank/DDBJ databases">
        <authorList>
            <person name="Wallberg A."/>
        </authorList>
    </citation>
    <scope>NUCLEOTIDE SEQUENCE [LARGE SCALE GENOMIC DNA]</scope>
</reference>
<gene>
    <name evidence="1" type="ORF">MNOR_LOCUS33258</name>
</gene>
<comment type="caution">
    <text evidence="1">The sequence shown here is derived from an EMBL/GenBank/DDBJ whole genome shotgun (WGS) entry which is preliminary data.</text>
</comment>
<protein>
    <submittedName>
        <fullName evidence="1">Uncharacterized protein</fullName>
    </submittedName>
</protein>
<name>A0AAV2S7M0_MEGNR</name>
<evidence type="ECO:0000313" key="1">
    <source>
        <dbReference type="EMBL" id="CAL4165472.1"/>
    </source>
</evidence>
<evidence type="ECO:0000313" key="2">
    <source>
        <dbReference type="Proteomes" id="UP001497623"/>
    </source>
</evidence>
<accession>A0AAV2S7M0</accession>
<dbReference type="AlphaFoldDB" id="A0AAV2S7M0"/>
<dbReference type="EMBL" id="CAXKWB010047507">
    <property type="protein sequence ID" value="CAL4165472.1"/>
    <property type="molecule type" value="Genomic_DNA"/>
</dbReference>
<proteinExistence type="predicted"/>
<keyword evidence="2" id="KW-1185">Reference proteome</keyword>
<dbReference type="Proteomes" id="UP001497623">
    <property type="component" value="Unassembled WGS sequence"/>
</dbReference>
<organism evidence="1 2">
    <name type="scientific">Meganyctiphanes norvegica</name>
    <name type="common">Northern krill</name>
    <name type="synonym">Thysanopoda norvegica</name>
    <dbReference type="NCBI Taxonomy" id="48144"/>
    <lineage>
        <taxon>Eukaryota</taxon>
        <taxon>Metazoa</taxon>
        <taxon>Ecdysozoa</taxon>
        <taxon>Arthropoda</taxon>
        <taxon>Crustacea</taxon>
        <taxon>Multicrustacea</taxon>
        <taxon>Malacostraca</taxon>
        <taxon>Eumalacostraca</taxon>
        <taxon>Eucarida</taxon>
        <taxon>Euphausiacea</taxon>
        <taxon>Euphausiidae</taxon>
        <taxon>Meganyctiphanes</taxon>
    </lineage>
</organism>